<sequence>MIGNLKYPWTLKQVAVMPDTSITIKECSVIVISSERLMASKTNLTLNDLFGFLKRNKAEVESKIPVEAFSTRIK</sequence>
<proteinExistence type="predicted"/>
<gene>
    <name evidence="1" type="ORF">Lepto782_08140</name>
</gene>
<name>A0AAQ0AYD7_LEPIR</name>
<reference evidence="1" key="1">
    <citation type="submission" date="2019-09" db="EMBL/GenBank/DDBJ databases">
        <title>Comparative Genomics of Leptospira interrogans Reveals Genome Plasticity - A Common Adaptive Strategy for Survival in Various Hosts.</title>
        <authorList>
            <person name="Ramli S.R."/>
            <person name="Bunk B."/>
            <person name="Goris M."/>
            <person name="Bhuju S."/>
            <person name="Jarek M."/>
            <person name="Sproer C."/>
            <person name="Mustakim S."/>
            <person name="Strommenger B."/>
            <person name="Pessler F."/>
        </authorList>
    </citation>
    <scope>NUCLEOTIDE SEQUENCE</scope>
    <source>
        <strain evidence="1">782</strain>
    </source>
</reference>
<dbReference type="Proteomes" id="UP000663124">
    <property type="component" value="Chromosome 1"/>
</dbReference>
<evidence type="ECO:0000313" key="2">
    <source>
        <dbReference type="Proteomes" id="UP000663124"/>
    </source>
</evidence>
<organism evidence="1 2">
    <name type="scientific">Leptospira interrogans serovar Canicola</name>
    <dbReference type="NCBI Taxonomy" id="211880"/>
    <lineage>
        <taxon>Bacteria</taxon>
        <taxon>Pseudomonadati</taxon>
        <taxon>Spirochaetota</taxon>
        <taxon>Spirochaetia</taxon>
        <taxon>Leptospirales</taxon>
        <taxon>Leptospiraceae</taxon>
        <taxon>Leptospira</taxon>
    </lineage>
</organism>
<accession>A0AAQ0AYD7</accession>
<protein>
    <submittedName>
        <fullName evidence="1">Uncharacterized protein</fullName>
    </submittedName>
</protein>
<dbReference type="EMBL" id="CP043884">
    <property type="protein sequence ID" value="QOI42235.1"/>
    <property type="molecule type" value="Genomic_DNA"/>
</dbReference>
<dbReference type="AlphaFoldDB" id="A0AAQ0AYD7"/>
<evidence type="ECO:0000313" key="1">
    <source>
        <dbReference type="EMBL" id="QOI42235.1"/>
    </source>
</evidence>